<evidence type="ECO:0000256" key="1">
    <source>
        <dbReference type="ARBA" id="ARBA00010466"/>
    </source>
</evidence>
<dbReference type="Gene3D" id="3.40.50.1360">
    <property type="match status" value="1"/>
</dbReference>
<dbReference type="Pfam" id="PF04198">
    <property type="entry name" value="Sugar-bind"/>
    <property type="match status" value="1"/>
</dbReference>
<dbReference type="Proteomes" id="UP000051612">
    <property type="component" value="Unassembled WGS sequence"/>
</dbReference>
<dbReference type="InterPro" id="IPR048715">
    <property type="entry name" value="CggR_N"/>
</dbReference>
<dbReference type="Pfam" id="PF21715">
    <property type="entry name" value="CggR_N"/>
    <property type="match status" value="1"/>
</dbReference>
<evidence type="ECO:0000256" key="2">
    <source>
        <dbReference type="ARBA" id="ARBA00023015"/>
    </source>
</evidence>
<comment type="caution">
    <text evidence="7">The sequence shown here is derived from an EMBL/GenBank/DDBJ whole genome shotgun (WGS) entry which is preliminary data.</text>
</comment>
<dbReference type="AlphaFoldDB" id="A0A0R2BHA0"/>
<protein>
    <submittedName>
        <fullName evidence="7">Central glycolyticproteinregulator</fullName>
    </submittedName>
</protein>
<evidence type="ECO:0000259" key="5">
    <source>
        <dbReference type="Pfam" id="PF04198"/>
    </source>
</evidence>
<name>A0A0R2BHA0_9LACO</name>
<dbReference type="SUPFAM" id="SSF46785">
    <property type="entry name" value="Winged helix' DNA-binding domain"/>
    <property type="match status" value="1"/>
</dbReference>
<evidence type="ECO:0000259" key="6">
    <source>
        <dbReference type="Pfam" id="PF21715"/>
    </source>
</evidence>
<evidence type="ECO:0000313" key="8">
    <source>
        <dbReference type="Proteomes" id="UP000051612"/>
    </source>
</evidence>
<dbReference type="PANTHER" id="PTHR34294">
    <property type="entry name" value="TRANSCRIPTIONAL REGULATOR-RELATED"/>
    <property type="match status" value="1"/>
</dbReference>
<dbReference type="Gene3D" id="1.10.10.10">
    <property type="entry name" value="Winged helix-like DNA-binding domain superfamily/Winged helix DNA-binding domain"/>
    <property type="match status" value="1"/>
</dbReference>
<dbReference type="InterPro" id="IPR051054">
    <property type="entry name" value="SorC_transcr_regulators"/>
</dbReference>
<keyword evidence="2" id="KW-0805">Transcription regulation</keyword>
<dbReference type="InterPro" id="IPR037171">
    <property type="entry name" value="NagB/RpiA_transferase-like"/>
</dbReference>
<organism evidence="7 8">
    <name type="scientific">Ligilactobacillus murinus DSM 20452 = NBRC 14221</name>
    <dbReference type="NCBI Taxonomy" id="1423772"/>
    <lineage>
        <taxon>Bacteria</taxon>
        <taxon>Bacillati</taxon>
        <taxon>Bacillota</taxon>
        <taxon>Bacilli</taxon>
        <taxon>Lactobacillales</taxon>
        <taxon>Lactobacillaceae</taxon>
        <taxon>Ligilactobacillus</taxon>
    </lineage>
</organism>
<accession>A0A0R2BHA0</accession>
<dbReference type="InterPro" id="IPR036388">
    <property type="entry name" value="WH-like_DNA-bd_sf"/>
</dbReference>
<evidence type="ECO:0000256" key="4">
    <source>
        <dbReference type="ARBA" id="ARBA00023163"/>
    </source>
</evidence>
<feature type="domain" description="Sugar-binding" evidence="5">
    <location>
        <begin position="93"/>
        <end position="341"/>
    </location>
</feature>
<sequence length="342" mass="37381">MHQEIEWIERIVPDVIDTLSQRYAVLKQIATFGPIGRRSLAEALGMSERILRSEADCLKRQELVAATKSGMVLTDKGKEVIQGLASFIDQLLDLKQLELRLSQKLGIENCLVVAGDSDDQLQVVDEMGKLVTNTLKTLLPHGRNIIAAMGGTTMAQIAACLTPDIGLQRELLFVPARGGLGERMEIQANNVCARMARRTGGKSRSLYVPEQVSESTYRPLLKEPAVQEVVNLIGQSNAVIHSIGTAMHMAHRRSMAPEVIAMLNKKKAVGEAFGYFFDEKGQIVYRISRIGIQLEDLASMKCVIAVAGGTSKAKAIVSYMKHAPKQTCLITDEGAAKAILKE</sequence>
<comment type="similarity">
    <text evidence="1">Belongs to the SorC transcriptional regulatory family.</text>
</comment>
<keyword evidence="4" id="KW-0804">Transcription</keyword>
<dbReference type="PANTHER" id="PTHR34294:SF5">
    <property type="entry name" value="CENTRAL GLYCOLYTIC GENES REGULATOR"/>
    <property type="match status" value="1"/>
</dbReference>
<gene>
    <name evidence="7" type="ORF">FC48_GL000514</name>
</gene>
<dbReference type="PATRIC" id="fig|1423772.3.peg.559"/>
<dbReference type="InterPro" id="IPR007324">
    <property type="entry name" value="Sugar-bd_dom_put"/>
</dbReference>
<proteinExistence type="inferred from homology"/>
<dbReference type="RefSeq" id="WP_056958047.1">
    <property type="nucleotide sequence ID" value="NZ_AYYN01000013.1"/>
</dbReference>
<dbReference type="EMBL" id="AYYN01000013">
    <property type="protein sequence ID" value="KRM77858.1"/>
    <property type="molecule type" value="Genomic_DNA"/>
</dbReference>
<dbReference type="SUPFAM" id="SSF100950">
    <property type="entry name" value="NagB/RpiA/CoA transferase-like"/>
    <property type="match status" value="1"/>
</dbReference>
<dbReference type="GO" id="GO:0030246">
    <property type="term" value="F:carbohydrate binding"/>
    <property type="evidence" value="ECO:0007669"/>
    <property type="project" value="InterPro"/>
</dbReference>
<dbReference type="GO" id="GO:0003677">
    <property type="term" value="F:DNA binding"/>
    <property type="evidence" value="ECO:0007669"/>
    <property type="project" value="UniProtKB-KW"/>
</dbReference>
<reference evidence="7 8" key="1">
    <citation type="journal article" date="2015" name="Genome Announc.">
        <title>Expanding the biotechnology potential of lactobacilli through comparative genomics of 213 strains and associated genera.</title>
        <authorList>
            <person name="Sun Z."/>
            <person name="Harris H.M."/>
            <person name="McCann A."/>
            <person name="Guo C."/>
            <person name="Argimon S."/>
            <person name="Zhang W."/>
            <person name="Yang X."/>
            <person name="Jeffery I.B."/>
            <person name="Cooney J.C."/>
            <person name="Kagawa T.F."/>
            <person name="Liu W."/>
            <person name="Song Y."/>
            <person name="Salvetti E."/>
            <person name="Wrobel A."/>
            <person name="Rasinkangas P."/>
            <person name="Parkhill J."/>
            <person name="Rea M.C."/>
            <person name="O'Sullivan O."/>
            <person name="Ritari J."/>
            <person name="Douillard F.P."/>
            <person name="Paul Ross R."/>
            <person name="Yang R."/>
            <person name="Briner A.E."/>
            <person name="Felis G.E."/>
            <person name="de Vos W.M."/>
            <person name="Barrangou R."/>
            <person name="Klaenhammer T.R."/>
            <person name="Caufield P.W."/>
            <person name="Cui Y."/>
            <person name="Zhang H."/>
            <person name="O'Toole P.W."/>
        </authorList>
    </citation>
    <scope>NUCLEOTIDE SEQUENCE [LARGE SCALE GENOMIC DNA]</scope>
    <source>
        <strain evidence="7 8">DSM 20452</strain>
    </source>
</reference>
<evidence type="ECO:0000256" key="3">
    <source>
        <dbReference type="ARBA" id="ARBA00023125"/>
    </source>
</evidence>
<keyword evidence="3" id="KW-0238">DNA-binding</keyword>
<feature type="domain" description="CggR N-terminal DNA binding" evidence="6">
    <location>
        <begin position="19"/>
        <end position="88"/>
    </location>
</feature>
<evidence type="ECO:0000313" key="7">
    <source>
        <dbReference type="EMBL" id="KRM77858.1"/>
    </source>
</evidence>
<dbReference type="InterPro" id="IPR036390">
    <property type="entry name" value="WH_DNA-bd_sf"/>
</dbReference>